<evidence type="ECO:0000256" key="9">
    <source>
        <dbReference type="SAM" id="SignalP"/>
    </source>
</evidence>
<keyword evidence="12" id="KW-1185">Reference proteome</keyword>
<keyword evidence="4" id="KW-0378">Hydrolase</keyword>
<protein>
    <submittedName>
        <fullName evidence="11">Streptogrisin C</fullName>
    </submittedName>
</protein>
<evidence type="ECO:0000256" key="4">
    <source>
        <dbReference type="ARBA" id="ARBA00022801"/>
    </source>
</evidence>
<evidence type="ECO:0000256" key="8">
    <source>
        <dbReference type="SAM" id="MobiDB-lite"/>
    </source>
</evidence>
<evidence type="ECO:0000313" key="12">
    <source>
        <dbReference type="Proteomes" id="UP000239895"/>
    </source>
</evidence>
<dbReference type="RefSeq" id="WP_106265033.1">
    <property type="nucleotide sequence ID" value="NZ_PVTX01000001.1"/>
</dbReference>
<dbReference type="Gene3D" id="3.30.300.50">
    <property type="match status" value="2"/>
</dbReference>
<reference evidence="11 12" key="1">
    <citation type="submission" date="2018-03" db="EMBL/GenBank/DDBJ databases">
        <title>Comparative analysis of microorganisms from saline springs in Andes Mountain Range, Colombia.</title>
        <authorList>
            <person name="Rubin E."/>
        </authorList>
    </citation>
    <scope>NUCLEOTIDE SEQUENCE [LARGE SCALE GENOMIC DNA]</scope>
    <source>
        <strain evidence="11 12">CG 23</strain>
    </source>
</reference>
<keyword evidence="7" id="KW-1015">Disulfide bond</keyword>
<feature type="domain" description="Peptidase S1A alpha-lytic prodomain" evidence="10">
    <location>
        <begin position="128"/>
        <end position="184"/>
    </location>
</feature>
<dbReference type="SUPFAM" id="SSF50494">
    <property type="entry name" value="Trypsin-like serine proteases"/>
    <property type="match status" value="1"/>
</dbReference>
<accession>A0ABX5EMX4</accession>
<proteinExistence type="inferred from homology"/>
<dbReference type="CDD" id="cd21112">
    <property type="entry name" value="alphaLP-like"/>
    <property type="match status" value="1"/>
</dbReference>
<evidence type="ECO:0000313" key="11">
    <source>
        <dbReference type="EMBL" id="PRZ10504.1"/>
    </source>
</evidence>
<organism evidence="11 12">
    <name type="scientific">Isoptericola halotolerans</name>
    <dbReference type="NCBI Taxonomy" id="300560"/>
    <lineage>
        <taxon>Bacteria</taxon>
        <taxon>Bacillati</taxon>
        <taxon>Actinomycetota</taxon>
        <taxon>Actinomycetes</taxon>
        <taxon>Micrococcales</taxon>
        <taxon>Promicromonosporaceae</taxon>
        <taxon>Isoptericola</taxon>
    </lineage>
</organism>
<evidence type="ECO:0000256" key="5">
    <source>
        <dbReference type="ARBA" id="ARBA00022825"/>
    </source>
</evidence>
<feature type="signal peptide" evidence="9">
    <location>
        <begin position="1"/>
        <end position="27"/>
    </location>
</feature>
<dbReference type="InterPro" id="IPR035070">
    <property type="entry name" value="Streptogrisin_prodomain"/>
</dbReference>
<name>A0ABX5EMX4_9MICO</name>
<comment type="similarity">
    <text evidence="1">Belongs to the peptidase S1 family.</text>
</comment>
<dbReference type="InterPro" id="IPR009003">
    <property type="entry name" value="Peptidase_S1_PA"/>
</dbReference>
<evidence type="ECO:0000256" key="3">
    <source>
        <dbReference type="ARBA" id="ARBA00022729"/>
    </source>
</evidence>
<keyword evidence="2" id="KW-0645">Protease</keyword>
<keyword evidence="3 9" id="KW-0732">Signal</keyword>
<dbReference type="Proteomes" id="UP000239895">
    <property type="component" value="Unassembled WGS sequence"/>
</dbReference>
<evidence type="ECO:0000256" key="6">
    <source>
        <dbReference type="ARBA" id="ARBA00023145"/>
    </source>
</evidence>
<feature type="chain" id="PRO_5046640488" evidence="9">
    <location>
        <begin position="28"/>
        <end position="496"/>
    </location>
</feature>
<evidence type="ECO:0000259" key="10">
    <source>
        <dbReference type="Pfam" id="PF02983"/>
    </source>
</evidence>
<evidence type="ECO:0000256" key="7">
    <source>
        <dbReference type="ARBA" id="ARBA00023157"/>
    </source>
</evidence>
<feature type="compositionally biased region" description="Polar residues" evidence="8">
    <location>
        <begin position="395"/>
        <end position="410"/>
    </location>
</feature>
<dbReference type="InterPro" id="IPR043504">
    <property type="entry name" value="Peptidase_S1_PA_chymotrypsin"/>
</dbReference>
<dbReference type="PRINTS" id="PR00861">
    <property type="entry name" value="ALYTICPTASE"/>
</dbReference>
<dbReference type="InterPro" id="IPR004236">
    <property type="entry name" value="Pept_S1_alpha_lytic"/>
</dbReference>
<dbReference type="Gene3D" id="2.40.10.10">
    <property type="entry name" value="Trypsin-like serine proteases"/>
    <property type="match status" value="2"/>
</dbReference>
<gene>
    <name evidence="11" type="ORF">BCL65_101649</name>
</gene>
<dbReference type="Pfam" id="PF02983">
    <property type="entry name" value="Pro_Al_protease"/>
    <property type="match status" value="1"/>
</dbReference>
<keyword evidence="5" id="KW-0720">Serine protease</keyword>
<keyword evidence="6" id="KW-0865">Zymogen</keyword>
<sequence>MRRTTFRTLATTTATLTLAATAFTAQAASPTPDAEEPLGEADLAEKYPVELLEAMQDDLDVTEDRAVERLDFQADASDTLDELDAALGDDFAGMWIDAEDDVVYAAVTDTSQVPTVRRAGARAVTARYSLEDLEQWQSSLTAPLSDVDGVSGTYVDLAENTIVVQVHRGSRGEARQAARAAGVPQRAVTFERTTEEPRTYQDVVGGNAYYIGGGSRCSVGFAVTTGFVTAGHCGSTGATTSQPSGTFAGSVFPGSDMAHVRTAAGNTPVGAVNDYAGGVVAVAGSAQAPVGSQVCRSGSTTGWHCGTIQAYNATVTYPQGSVNGLIRTTVCAEPGDSGGSLLAGDQAQGVTSGGSGNCSSGGTTFFQPVNPILNRYDLTLVTNGGGEGGGEDPSCTGTSYSSDGSLSQGGQAVHPDGSYWNQSGSAQIAACVEGPSSGDFDVYLQRWTGSSWSTVAQGSTTSSLDSLTYSASSGYYRVVVHAYSGSGAYTTGITVS</sequence>
<feature type="region of interest" description="Disordered" evidence="8">
    <location>
        <begin position="383"/>
        <end position="418"/>
    </location>
</feature>
<dbReference type="InterPro" id="IPR001316">
    <property type="entry name" value="Pept_S1A_streptogrisin"/>
</dbReference>
<dbReference type="EMBL" id="PVTX01000001">
    <property type="protein sequence ID" value="PRZ10504.1"/>
    <property type="molecule type" value="Genomic_DNA"/>
</dbReference>
<dbReference type="Gene3D" id="2.60.120.380">
    <property type="match status" value="1"/>
</dbReference>
<evidence type="ECO:0000256" key="2">
    <source>
        <dbReference type="ARBA" id="ARBA00022670"/>
    </source>
</evidence>
<evidence type="ECO:0000256" key="1">
    <source>
        <dbReference type="ARBA" id="ARBA00007664"/>
    </source>
</evidence>
<comment type="caution">
    <text evidence="11">The sequence shown here is derived from an EMBL/GenBank/DDBJ whole genome shotgun (WGS) entry which is preliminary data.</text>
</comment>